<accession>A0A3P3QRK7</accession>
<gene>
    <name evidence="1" type="ORF">EIK76_07550</name>
</gene>
<dbReference type="OrthoDB" id="6064639at2"/>
<proteinExistence type="predicted"/>
<name>A0A3P3QRK7_9GAMM</name>
<organism evidence="1 2">
    <name type="scientific">Rheinheimera mesophila</name>
    <dbReference type="NCBI Taxonomy" id="1547515"/>
    <lineage>
        <taxon>Bacteria</taxon>
        <taxon>Pseudomonadati</taxon>
        <taxon>Pseudomonadota</taxon>
        <taxon>Gammaproteobacteria</taxon>
        <taxon>Chromatiales</taxon>
        <taxon>Chromatiaceae</taxon>
        <taxon>Rheinheimera</taxon>
    </lineage>
</organism>
<dbReference type="EMBL" id="RRCF01000001">
    <property type="protein sequence ID" value="RRJ23896.1"/>
    <property type="molecule type" value="Genomic_DNA"/>
</dbReference>
<reference evidence="1 2" key="1">
    <citation type="submission" date="2018-11" db="EMBL/GenBank/DDBJ databases">
        <title>Draft genome analysis of Rheinheimera mesophila isolated from an industrial waste site.</title>
        <authorList>
            <person name="Yu Q."/>
            <person name="Qi Y."/>
            <person name="Zhang H."/>
            <person name="Lu Y."/>
            <person name="Pu J."/>
        </authorList>
    </citation>
    <scope>NUCLEOTIDE SEQUENCE [LARGE SCALE GENOMIC DNA]</scope>
    <source>
        <strain evidence="1 2">IITR13</strain>
    </source>
</reference>
<dbReference type="AlphaFoldDB" id="A0A3P3QRK7"/>
<evidence type="ECO:0000313" key="1">
    <source>
        <dbReference type="EMBL" id="RRJ23896.1"/>
    </source>
</evidence>
<evidence type="ECO:0000313" key="2">
    <source>
        <dbReference type="Proteomes" id="UP000276260"/>
    </source>
</evidence>
<comment type="caution">
    <text evidence="1">The sequence shown here is derived from an EMBL/GenBank/DDBJ whole genome shotgun (WGS) entry which is preliminary data.</text>
</comment>
<protein>
    <submittedName>
        <fullName evidence="1">Uncharacterized protein</fullName>
    </submittedName>
</protein>
<sequence>MSQLDFYANSSDIIDVIDYMFELSPMKLFEAYSLKDQEIREFKSSKDILESSHIEDNHGGIFVRGWWEAVTSKPYIERFALNPTVGKFRESLEGVGTFQILQGRPHDLAANALNLSRFTHWNEKGAFQRANFSDTDIEEVNWAKYRSLSNKLLRQIRNQMCKAKLFKRPILKGAYLDLVNGGNLFGQPGVYSIGSVEIES</sequence>
<dbReference type="Proteomes" id="UP000276260">
    <property type="component" value="Unassembled WGS sequence"/>
</dbReference>
<keyword evidence="2" id="KW-1185">Reference proteome</keyword>
<dbReference type="RefSeq" id="WP_046520469.1">
    <property type="nucleotide sequence ID" value="NZ_LAVS01000038.1"/>
</dbReference>